<dbReference type="InterPro" id="IPR025438">
    <property type="entry name" value="DUF4180"/>
</dbReference>
<organism evidence="2 3">
    <name type="scientific">Muricomes intestini</name>
    <dbReference type="NCBI Taxonomy" id="1796634"/>
    <lineage>
        <taxon>Bacteria</taxon>
        <taxon>Bacillati</taxon>
        <taxon>Bacillota</taxon>
        <taxon>Clostridia</taxon>
        <taxon>Lachnospirales</taxon>
        <taxon>Lachnospiraceae</taxon>
        <taxon>Muricomes</taxon>
    </lineage>
</organism>
<accession>A0A4R3K0A7</accession>
<dbReference type="EMBL" id="SLZZ01000030">
    <property type="protein sequence ID" value="TCS75237.1"/>
    <property type="molecule type" value="Genomic_DNA"/>
</dbReference>
<dbReference type="RefSeq" id="WP_132383426.1">
    <property type="nucleotide sequence ID" value="NZ_DAIQXH010000016.1"/>
</dbReference>
<dbReference type="Proteomes" id="UP000295726">
    <property type="component" value="Unassembled WGS sequence"/>
</dbReference>
<keyword evidence="3" id="KW-1185">Reference proteome</keyword>
<evidence type="ECO:0000259" key="1">
    <source>
        <dbReference type="Pfam" id="PF13788"/>
    </source>
</evidence>
<dbReference type="AlphaFoldDB" id="A0A4R3K0A7"/>
<comment type="caution">
    <text evidence="2">The sequence shown here is derived from an EMBL/GenBank/DDBJ whole genome shotgun (WGS) entry which is preliminary data.</text>
</comment>
<protein>
    <submittedName>
        <fullName evidence="2">Uncharacterized protein DUF4180</fullName>
    </submittedName>
</protein>
<gene>
    <name evidence="2" type="ORF">EDD59_13033</name>
</gene>
<evidence type="ECO:0000313" key="3">
    <source>
        <dbReference type="Proteomes" id="UP000295726"/>
    </source>
</evidence>
<sequence length="122" mass="13670">MQFTTIEENGTKVAVVTGDKKIITDTQSALDLLATVNYETGADRIVINKENIEDTFFVLSTGLAGEILQKFVSYHTKVAIYGDYTKYTSKPLKDFVYESNRGNDVFFVSTKEEAVKKLVNAR</sequence>
<feature type="domain" description="DUF4180" evidence="1">
    <location>
        <begin position="9"/>
        <end position="118"/>
    </location>
</feature>
<dbReference type="OrthoDB" id="8595425at2"/>
<proteinExistence type="predicted"/>
<name>A0A4R3K0A7_9FIRM</name>
<reference evidence="2 3" key="1">
    <citation type="submission" date="2019-03" db="EMBL/GenBank/DDBJ databases">
        <title>Genomic Encyclopedia of Type Strains, Phase IV (KMG-IV): sequencing the most valuable type-strain genomes for metagenomic binning, comparative biology and taxonomic classification.</title>
        <authorList>
            <person name="Goeker M."/>
        </authorList>
    </citation>
    <scope>NUCLEOTIDE SEQUENCE [LARGE SCALE GENOMIC DNA]</scope>
    <source>
        <strain evidence="2 3">DSM 29489</strain>
    </source>
</reference>
<evidence type="ECO:0000313" key="2">
    <source>
        <dbReference type="EMBL" id="TCS75237.1"/>
    </source>
</evidence>
<dbReference type="Pfam" id="PF13788">
    <property type="entry name" value="DUF4180"/>
    <property type="match status" value="1"/>
</dbReference>